<organism evidence="2 3">
    <name type="scientific">Cohnella boryungensis</name>
    <dbReference type="NCBI Taxonomy" id="768479"/>
    <lineage>
        <taxon>Bacteria</taxon>
        <taxon>Bacillati</taxon>
        <taxon>Bacillota</taxon>
        <taxon>Bacilli</taxon>
        <taxon>Bacillales</taxon>
        <taxon>Paenibacillaceae</taxon>
        <taxon>Cohnella</taxon>
    </lineage>
</organism>
<dbReference type="InterPro" id="IPR015231">
    <property type="entry name" value="DUF1934"/>
</dbReference>
<evidence type="ECO:0000313" key="3">
    <source>
        <dbReference type="Proteomes" id="UP001595755"/>
    </source>
</evidence>
<dbReference type="InterPro" id="IPR012674">
    <property type="entry name" value="Calycin"/>
</dbReference>
<feature type="region of interest" description="Disordered" evidence="1">
    <location>
        <begin position="1"/>
        <end position="20"/>
    </location>
</feature>
<name>A0ABV8SJ33_9BACL</name>
<accession>A0ABV8SJ33</accession>
<evidence type="ECO:0000256" key="1">
    <source>
        <dbReference type="SAM" id="MobiDB-lite"/>
    </source>
</evidence>
<dbReference type="Proteomes" id="UP001595755">
    <property type="component" value="Unassembled WGS sequence"/>
</dbReference>
<proteinExistence type="predicted"/>
<reference evidence="3" key="1">
    <citation type="journal article" date="2019" name="Int. J. Syst. Evol. Microbiol.">
        <title>The Global Catalogue of Microorganisms (GCM) 10K type strain sequencing project: providing services to taxonomists for standard genome sequencing and annotation.</title>
        <authorList>
            <consortium name="The Broad Institute Genomics Platform"/>
            <consortium name="The Broad Institute Genome Sequencing Center for Infectious Disease"/>
            <person name="Wu L."/>
            <person name="Ma J."/>
        </authorList>
    </citation>
    <scope>NUCLEOTIDE SEQUENCE [LARGE SCALE GENOMIC DNA]</scope>
    <source>
        <strain evidence="3">CGMCC 4.1641</strain>
    </source>
</reference>
<dbReference type="Pfam" id="PF09148">
    <property type="entry name" value="DUF1934"/>
    <property type="match status" value="1"/>
</dbReference>
<dbReference type="Gene3D" id="2.40.128.20">
    <property type="match status" value="1"/>
</dbReference>
<gene>
    <name evidence="2" type="ORF">ACFO1S_26050</name>
</gene>
<protein>
    <submittedName>
        <fullName evidence="2">DUF1934 domain-containing protein</fullName>
    </submittedName>
</protein>
<dbReference type="RefSeq" id="WP_204605899.1">
    <property type="nucleotide sequence ID" value="NZ_JBHSED010000068.1"/>
</dbReference>
<comment type="caution">
    <text evidence="2">The sequence shown here is derived from an EMBL/GenBank/DDBJ whole genome shotgun (WGS) entry which is preliminary data.</text>
</comment>
<keyword evidence="3" id="KW-1185">Reference proteome</keyword>
<dbReference type="SUPFAM" id="SSF50814">
    <property type="entry name" value="Lipocalins"/>
    <property type="match status" value="1"/>
</dbReference>
<dbReference type="EMBL" id="JBHSED010000068">
    <property type="protein sequence ID" value="MFC4306888.1"/>
    <property type="molecule type" value="Genomic_DNA"/>
</dbReference>
<evidence type="ECO:0000313" key="2">
    <source>
        <dbReference type="EMBL" id="MFC4306888.1"/>
    </source>
</evidence>
<sequence length="138" mass="15844">MPKKRNVKIQFQGGQQDGDPQRATLKGALFRQTTGWALTYLDQPDENGVETLNTLFVRDGELQVRRRGSLFFEQIFRRDVWVTGHMETPFGAHAIQAFTTRLDSELSESGGHIEWAYDLRVQDQESGSFRIRLDIQGE</sequence>